<dbReference type="Proteomes" id="UP000032076">
    <property type="component" value="Unassembled WGS sequence"/>
</dbReference>
<protein>
    <submittedName>
        <fullName evidence="1">Uncharacterized protein</fullName>
    </submittedName>
</protein>
<gene>
    <name evidence="1" type="ORF">B4167_2053</name>
</gene>
<reference evidence="1 2" key="1">
    <citation type="submission" date="2015-01" db="EMBL/GenBank/DDBJ databases">
        <title>Draft Genome Sequences of Four Bacillus thermoamylovorans Strains, Isolated From Food Products.</title>
        <authorList>
            <person name="Krawcyk A.O."/>
            <person name="Berendsen E.M."/>
            <person name="Eijlander R.T."/>
            <person name="de Jong A."/>
            <person name="Wells-Bennik M."/>
            <person name="Kuipers O.P."/>
        </authorList>
    </citation>
    <scope>NUCLEOTIDE SEQUENCE [LARGE SCALE GENOMIC DNA]</scope>
    <source>
        <strain evidence="1 2">B4167</strain>
    </source>
</reference>
<dbReference type="EMBL" id="JXLU01000038">
    <property type="protein sequence ID" value="KIO73480.1"/>
    <property type="molecule type" value="Genomic_DNA"/>
</dbReference>
<organism evidence="1 2">
    <name type="scientific">Caldibacillus thermoamylovorans</name>
    <dbReference type="NCBI Taxonomy" id="35841"/>
    <lineage>
        <taxon>Bacteria</taxon>
        <taxon>Bacillati</taxon>
        <taxon>Bacillota</taxon>
        <taxon>Bacilli</taxon>
        <taxon>Bacillales</taxon>
        <taxon>Bacillaceae</taxon>
        <taxon>Caldibacillus</taxon>
    </lineage>
</organism>
<name>A0ABD4A9T9_9BACI</name>
<evidence type="ECO:0000313" key="1">
    <source>
        <dbReference type="EMBL" id="KIO73480.1"/>
    </source>
</evidence>
<dbReference type="AlphaFoldDB" id="A0ABD4A9T9"/>
<comment type="caution">
    <text evidence="1">The sequence shown here is derived from an EMBL/GenBank/DDBJ whole genome shotgun (WGS) entry which is preliminary data.</text>
</comment>
<sequence>MIRYVFSAARYLTKDDMNKIRRETKTTFPEGTSILREEGMEKGMGRKRN</sequence>
<proteinExistence type="predicted"/>
<evidence type="ECO:0000313" key="2">
    <source>
        <dbReference type="Proteomes" id="UP000032076"/>
    </source>
</evidence>
<accession>A0ABD4A9T9</accession>